<evidence type="ECO:0000256" key="1">
    <source>
        <dbReference type="SAM" id="MobiDB-lite"/>
    </source>
</evidence>
<comment type="caution">
    <text evidence="3">The sequence shown here is derived from an EMBL/GenBank/DDBJ whole genome shotgun (WGS) entry which is preliminary data.</text>
</comment>
<reference evidence="4" key="1">
    <citation type="submission" date="2023-07" db="EMBL/GenBank/DDBJ databases">
        <title>Novel species isolated from saline lakes on Tibetan Plateau.</title>
        <authorList>
            <person name="Lu H."/>
        </authorList>
    </citation>
    <scope>NUCLEOTIDE SEQUENCE [LARGE SCALE GENOMIC DNA]</scope>
    <source>
        <strain evidence="4">CAK8W</strain>
    </source>
</reference>
<organism evidence="3 4">
    <name type="scientific">Psychroflexus longus</name>
    <dbReference type="NCBI Taxonomy" id="2873596"/>
    <lineage>
        <taxon>Bacteria</taxon>
        <taxon>Pseudomonadati</taxon>
        <taxon>Bacteroidota</taxon>
        <taxon>Flavobacteriia</taxon>
        <taxon>Flavobacteriales</taxon>
        <taxon>Flavobacteriaceae</taxon>
        <taxon>Psychroflexus</taxon>
    </lineage>
</organism>
<protein>
    <recommendedName>
        <fullName evidence="5">T9SS C-terminal target domain-containing protein</fullName>
    </recommendedName>
</protein>
<dbReference type="EMBL" id="JAIQZE010000013">
    <property type="protein sequence ID" value="MBZ9779514.1"/>
    <property type="molecule type" value="Genomic_DNA"/>
</dbReference>
<evidence type="ECO:0008006" key="5">
    <source>
        <dbReference type="Google" id="ProtNLM"/>
    </source>
</evidence>
<accession>A0ABS7XLZ7</accession>
<gene>
    <name evidence="3" type="ORF">LB452_11335</name>
</gene>
<feature type="region of interest" description="Disordered" evidence="1">
    <location>
        <begin position="29"/>
        <end position="48"/>
    </location>
</feature>
<name>A0ABS7XLZ7_9FLAO</name>
<sequence>MKKLNLNIFTILALMLSLSIVSVGCSSDDDAPDVPGQGGGEEGNTEVRSGILTEDETWTADKFWVLDGKVVVNEGVTLTIEPGTIIKGEQGQEAAAAALVVDQGGRLIADGTAQSPIIFTSVLDNIELGAVAGTNLNLGNVGLWGGVIVLGNAPISVDGNVGTAQIEGIPATEPYGQYGGNDPQDNSGIIRYVSIRHGGITIGQDNEINGLTMGGVGLGTTIDHVEVVANQDDAFEWFGGTTNSSNLLAWAQQDDGLDIDQAYNGTITNAAVIQSSNSDRALEIDGPEGPDAANPADFGFTIDGLTVIDAEDGEFYADFRDGAIGTIKNAVFSGTTTGEAKFRFNGVDSQNNFANGLIVFDTNEIVLPVGVASAEELLIDAPAGSEGNFTNNVTVLQAASNATVGADLSVFANWTYASSQNAL</sequence>
<evidence type="ECO:0000313" key="3">
    <source>
        <dbReference type="EMBL" id="MBZ9779514.1"/>
    </source>
</evidence>
<evidence type="ECO:0000256" key="2">
    <source>
        <dbReference type="SAM" id="SignalP"/>
    </source>
</evidence>
<proteinExistence type="predicted"/>
<evidence type="ECO:0000313" key="4">
    <source>
        <dbReference type="Proteomes" id="UP001199314"/>
    </source>
</evidence>
<keyword evidence="2" id="KW-0732">Signal</keyword>
<dbReference type="RefSeq" id="WP_224461852.1">
    <property type="nucleotide sequence ID" value="NZ_JAIQZE010000013.1"/>
</dbReference>
<dbReference type="PANTHER" id="PTHR41339:SF1">
    <property type="entry name" value="SECRETED PROTEIN"/>
    <property type="match status" value="1"/>
</dbReference>
<dbReference type="Proteomes" id="UP001199314">
    <property type="component" value="Unassembled WGS sequence"/>
</dbReference>
<dbReference type="PANTHER" id="PTHR41339">
    <property type="entry name" value="LIPL48"/>
    <property type="match status" value="1"/>
</dbReference>
<dbReference type="PROSITE" id="PS51257">
    <property type="entry name" value="PROKAR_LIPOPROTEIN"/>
    <property type="match status" value="1"/>
</dbReference>
<feature type="signal peptide" evidence="2">
    <location>
        <begin position="1"/>
        <end position="27"/>
    </location>
</feature>
<keyword evidence="4" id="KW-1185">Reference proteome</keyword>
<feature type="chain" id="PRO_5046033270" description="T9SS C-terminal target domain-containing protein" evidence="2">
    <location>
        <begin position="28"/>
        <end position="423"/>
    </location>
</feature>